<feature type="compositionally biased region" description="Basic and acidic residues" evidence="1">
    <location>
        <begin position="288"/>
        <end position="306"/>
    </location>
</feature>
<evidence type="ECO:0000256" key="1">
    <source>
        <dbReference type="SAM" id="MobiDB-lite"/>
    </source>
</evidence>
<gene>
    <name evidence="2" type="ORF">B0A48_14641</name>
</gene>
<feature type="compositionally biased region" description="Polar residues" evidence="1">
    <location>
        <begin position="70"/>
        <end position="82"/>
    </location>
</feature>
<feature type="compositionally biased region" description="Basic and acidic residues" evidence="1">
    <location>
        <begin position="22"/>
        <end position="68"/>
    </location>
</feature>
<comment type="caution">
    <text evidence="2">The sequence shown here is derived from an EMBL/GenBank/DDBJ whole genome shotgun (WGS) entry which is preliminary data.</text>
</comment>
<proteinExistence type="predicted"/>
<feature type="compositionally biased region" description="Low complexity" evidence="1">
    <location>
        <begin position="467"/>
        <end position="482"/>
    </location>
</feature>
<keyword evidence="3" id="KW-1185">Reference proteome</keyword>
<protein>
    <recommendedName>
        <fullName evidence="4">Nuclear segregation protein Bfr1</fullName>
    </recommendedName>
</protein>
<accession>A0A1V8SLW7</accession>
<dbReference type="GO" id="GO:0008298">
    <property type="term" value="P:intracellular mRNA localization"/>
    <property type="evidence" value="ECO:0007669"/>
    <property type="project" value="TreeGrafter"/>
</dbReference>
<organism evidence="2 3">
    <name type="scientific">Cryoendolithus antarcticus</name>
    <dbReference type="NCBI Taxonomy" id="1507870"/>
    <lineage>
        <taxon>Eukaryota</taxon>
        <taxon>Fungi</taxon>
        <taxon>Dikarya</taxon>
        <taxon>Ascomycota</taxon>
        <taxon>Pezizomycotina</taxon>
        <taxon>Dothideomycetes</taxon>
        <taxon>Dothideomycetidae</taxon>
        <taxon>Cladosporiales</taxon>
        <taxon>Cladosporiaceae</taxon>
        <taxon>Cryoendolithus</taxon>
    </lineage>
</organism>
<dbReference type="GO" id="GO:0042175">
    <property type="term" value="C:nuclear outer membrane-endoplasmic reticulum membrane network"/>
    <property type="evidence" value="ECO:0007669"/>
    <property type="project" value="TreeGrafter"/>
</dbReference>
<evidence type="ECO:0000313" key="2">
    <source>
        <dbReference type="EMBL" id="OQN99871.1"/>
    </source>
</evidence>
<dbReference type="FunCoup" id="A0A1V8SLW7">
    <property type="interactions" value="336"/>
</dbReference>
<dbReference type="InParanoid" id="A0A1V8SLW7"/>
<feature type="region of interest" description="Disordered" evidence="1">
    <location>
        <begin position="288"/>
        <end position="310"/>
    </location>
</feature>
<evidence type="ECO:0000313" key="3">
    <source>
        <dbReference type="Proteomes" id="UP000192596"/>
    </source>
</evidence>
<dbReference type="GO" id="GO:0003729">
    <property type="term" value="F:mRNA binding"/>
    <property type="evidence" value="ECO:0007669"/>
    <property type="project" value="TreeGrafter"/>
</dbReference>
<dbReference type="AlphaFoldDB" id="A0A1V8SLW7"/>
<feature type="compositionally biased region" description="Polar residues" evidence="1">
    <location>
        <begin position="385"/>
        <end position="400"/>
    </location>
</feature>
<feature type="compositionally biased region" description="Low complexity" evidence="1">
    <location>
        <begin position="337"/>
        <end position="346"/>
    </location>
</feature>
<dbReference type="PANTHER" id="PTHR31027:SF2">
    <property type="entry name" value="LEBERCILIN DOMAIN-CONTAINING PROTEIN"/>
    <property type="match status" value="1"/>
</dbReference>
<dbReference type="STRING" id="1507870.A0A1V8SLW7"/>
<dbReference type="PANTHER" id="PTHR31027">
    <property type="entry name" value="NUCLEAR SEGREGATION PROTEIN BFR1"/>
    <property type="match status" value="1"/>
</dbReference>
<dbReference type="EMBL" id="NAJO01000038">
    <property type="protein sequence ID" value="OQN99871.1"/>
    <property type="molecule type" value="Genomic_DNA"/>
</dbReference>
<evidence type="ECO:0008006" key="4">
    <source>
        <dbReference type="Google" id="ProtNLM"/>
    </source>
</evidence>
<feature type="compositionally biased region" description="Polar residues" evidence="1">
    <location>
        <begin position="92"/>
        <end position="104"/>
    </location>
</feature>
<dbReference type="GO" id="GO:1990904">
    <property type="term" value="C:ribonucleoprotein complex"/>
    <property type="evidence" value="ECO:0007669"/>
    <property type="project" value="TreeGrafter"/>
</dbReference>
<feature type="region of interest" description="Disordered" evidence="1">
    <location>
        <begin position="333"/>
        <end position="407"/>
    </location>
</feature>
<feature type="region of interest" description="Disordered" evidence="1">
    <location>
        <begin position="466"/>
        <end position="524"/>
    </location>
</feature>
<sequence length="524" mass="57636">MADLATPSAAAISTSGASKTAVDSKDKAPVVKPERPDEEAYKTELTKAEKDLKTAEERMKAIKSKVDSARPNNKDSPSAQRQQELREELKTIRTTQQSSKSSRGQVLDKIKRLDENLKARIAEQKLAKSKVPFKNVAEIDDQINRLQKQVDAGTMKIVDEKKALSEVSQLNRQKEGFASFDQAEKGITDVKNQIAELKKGMDDPAARALSDRYTEITTELDKIKAEQDDVFKNINSLRDERNKAHEDQQKKYVAVKEIKDRYFSARRAAQDYEREARRIRDEKRRVENDTYHRGRRQEAAKEKLEDASAPAYADEIRTTQALLAHFDPSSVAKREAAGPGKFAAAASRKVDDSALKGTKISSKKANDDDAYFIGGGGKKKKGGRNASTADGTSPAPTTPSEAKFNLDIGTIENLGRIGVDPPMQSADVPEVVEKLKEQLAFWKENQDKKTKENVAKAQAEIDRLEAEAAAANEPSSSRNAESSSKKSAPEAKTNGHVNGSAENGDAAQEIAADLEQTKIENGPL</sequence>
<feature type="region of interest" description="Disordered" evidence="1">
    <location>
        <begin position="1"/>
        <end position="107"/>
    </location>
</feature>
<name>A0A1V8SLW7_9PEZI</name>
<reference evidence="3" key="1">
    <citation type="submission" date="2017-03" db="EMBL/GenBank/DDBJ databases">
        <title>Genomes of endolithic fungi from Antarctica.</title>
        <authorList>
            <person name="Coleine C."/>
            <person name="Masonjones S."/>
            <person name="Stajich J.E."/>
        </authorList>
    </citation>
    <scope>NUCLEOTIDE SEQUENCE [LARGE SCALE GENOMIC DNA]</scope>
    <source>
        <strain evidence="3">CCFEE 5527</strain>
    </source>
</reference>
<dbReference type="OrthoDB" id="2195113at2759"/>
<dbReference type="Proteomes" id="UP000192596">
    <property type="component" value="Unassembled WGS sequence"/>
</dbReference>
<dbReference type="InterPro" id="IPR039604">
    <property type="entry name" value="Bfr1"/>
</dbReference>
<dbReference type="GO" id="GO:0005783">
    <property type="term" value="C:endoplasmic reticulum"/>
    <property type="evidence" value="ECO:0007669"/>
    <property type="project" value="TreeGrafter"/>
</dbReference>